<dbReference type="InterPro" id="IPR002123">
    <property type="entry name" value="Plipid/glycerol_acylTrfase"/>
</dbReference>
<feature type="domain" description="Phospholipid/glycerol acyltransferase" evidence="4">
    <location>
        <begin position="19"/>
        <end position="136"/>
    </location>
</feature>
<keyword evidence="6" id="KW-1185">Reference proteome</keyword>
<dbReference type="EMBL" id="JAFBBU010000001">
    <property type="protein sequence ID" value="MBM7470947.1"/>
    <property type="molecule type" value="Genomic_DNA"/>
</dbReference>
<organism evidence="5 6">
    <name type="scientific">Subtercola frigoramans</name>
    <dbReference type="NCBI Taxonomy" id="120298"/>
    <lineage>
        <taxon>Bacteria</taxon>
        <taxon>Bacillati</taxon>
        <taxon>Actinomycetota</taxon>
        <taxon>Actinomycetes</taxon>
        <taxon>Micrococcales</taxon>
        <taxon>Microbacteriaceae</taxon>
        <taxon>Subtercola</taxon>
    </lineage>
</organism>
<dbReference type="PANTHER" id="PTHR10434:SF11">
    <property type="entry name" value="1-ACYL-SN-GLYCEROL-3-PHOSPHATE ACYLTRANSFERASE"/>
    <property type="match status" value="1"/>
</dbReference>
<dbReference type="PANTHER" id="PTHR10434">
    <property type="entry name" value="1-ACYL-SN-GLYCEROL-3-PHOSPHATE ACYLTRANSFERASE"/>
    <property type="match status" value="1"/>
</dbReference>
<comment type="caution">
    <text evidence="5">The sequence shown here is derived from an EMBL/GenBank/DDBJ whole genome shotgun (WGS) entry which is preliminary data.</text>
</comment>
<dbReference type="EC" id="2.3.1.51" evidence="5"/>
<dbReference type="SUPFAM" id="SSF69593">
    <property type="entry name" value="Glycerol-3-phosphate (1)-acyltransferase"/>
    <property type="match status" value="1"/>
</dbReference>
<sequence length="219" mass="23551">MVRIHVTGRSQLKDVHGAYIVVANHSSHLDAPLILGAMPSRLSRYLAAAAAADYFFDVWWRKGLTALFFNAFPVDRSATSRSNGLTGKLLHHGVPLLVFPEGTRSKDGTIAPFKAGAAALCIKYGIPCLPLAIIGASEAMPRGRNWPVPGRPPVEVAFGEPLIAGEGETVDQFNKRIERTVRELHVSHQPKLPVSLIDPELQNDPGTPGTTHTPTEGAA</sequence>
<evidence type="ECO:0000313" key="5">
    <source>
        <dbReference type="EMBL" id="MBM7470947.1"/>
    </source>
</evidence>
<dbReference type="GO" id="GO:0003841">
    <property type="term" value="F:1-acylglycerol-3-phosphate O-acyltransferase activity"/>
    <property type="evidence" value="ECO:0007669"/>
    <property type="project" value="UniProtKB-EC"/>
</dbReference>
<evidence type="ECO:0000256" key="3">
    <source>
        <dbReference type="SAM" id="MobiDB-lite"/>
    </source>
</evidence>
<dbReference type="Proteomes" id="UP000776164">
    <property type="component" value="Unassembled WGS sequence"/>
</dbReference>
<evidence type="ECO:0000256" key="1">
    <source>
        <dbReference type="ARBA" id="ARBA00022679"/>
    </source>
</evidence>
<reference evidence="5 6" key="1">
    <citation type="submission" date="2021-01" db="EMBL/GenBank/DDBJ databases">
        <title>Sequencing the genomes of 1000 actinobacteria strains.</title>
        <authorList>
            <person name="Klenk H.-P."/>
        </authorList>
    </citation>
    <scope>NUCLEOTIDE SEQUENCE [LARGE SCALE GENOMIC DNA]</scope>
    <source>
        <strain evidence="5 6">DSM 13057</strain>
    </source>
</reference>
<gene>
    <name evidence="5" type="ORF">JOE66_000581</name>
</gene>
<evidence type="ECO:0000313" key="6">
    <source>
        <dbReference type="Proteomes" id="UP000776164"/>
    </source>
</evidence>
<name>A0ABS2L1J9_9MICO</name>
<dbReference type="Pfam" id="PF01553">
    <property type="entry name" value="Acyltransferase"/>
    <property type="match status" value="1"/>
</dbReference>
<accession>A0ABS2L1J9</accession>
<keyword evidence="2 5" id="KW-0012">Acyltransferase</keyword>
<protein>
    <submittedName>
        <fullName evidence="5">1-acyl-sn-glycerol-3-phosphate acyltransferase</fullName>
        <ecNumber evidence="5">2.3.1.51</ecNumber>
    </submittedName>
</protein>
<keyword evidence="1 5" id="KW-0808">Transferase</keyword>
<evidence type="ECO:0000256" key="2">
    <source>
        <dbReference type="ARBA" id="ARBA00023315"/>
    </source>
</evidence>
<feature type="compositionally biased region" description="Low complexity" evidence="3">
    <location>
        <begin position="205"/>
        <end position="219"/>
    </location>
</feature>
<dbReference type="SMART" id="SM00563">
    <property type="entry name" value="PlsC"/>
    <property type="match status" value="1"/>
</dbReference>
<dbReference type="CDD" id="cd07989">
    <property type="entry name" value="LPLAT_AGPAT-like"/>
    <property type="match status" value="1"/>
</dbReference>
<evidence type="ECO:0000259" key="4">
    <source>
        <dbReference type="SMART" id="SM00563"/>
    </source>
</evidence>
<dbReference type="RefSeq" id="WP_205106625.1">
    <property type="nucleotide sequence ID" value="NZ_BAAAHT010000017.1"/>
</dbReference>
<feature type="region of interest" description="Disordered" evidence="3">
    <location>
        <begin position="192"/>
        <end position="219"/>
    </location>
</feature>
<proteinExistence type="predicted"/>